<dbReference type="OrthoDB" id="10029024at2759"/>
<feature type="domain" description="Antistasin-like" evidence="7">
    <location>
        <begin position="138"/>
        <end position="163"/>
    </location>
</feature>
<keyword evidence="5" id="KW-0732">Signal</keyword>
<accession>A0A6P4XY45</accession>
<evidence type="ECO:0000256" key="4">
    <source>
        <dbReference type="SAM" id="MobiDB-lite"/>
    </source>
</evidence>
<dbReference type="Proteomes" id="UP000515135">
    <property type="component" value="Unplaced"/>
</dbReference>
<dbReference type="PROSITE" id="PS50070">
    <property type="entry name" value="KRINGLE_2"/>
    <property type="match status" value="2"/>
</dbReference>
<dbReference type="InterPro" id="IPR000001">
    <property type="entry name" value="Kringle"/>
</dbReference>
<feature type="domain" description="Kringle" evidence="6">
    <location>
        <begin position="46"/>
        <end position="128"/>
    </location>
</feature>
<dbReference type="GO" id="GO:0004175">
    <property type="term" value="F:endopeptidase activity"/>
    <property type="evidence" value="ECO:0007669"/>
    <property type="project" value="TreeGrafter"/>
</dbReference>
<dbReference type="FunFam" id="2.40.20.10:FF:000052">
    <property type="entry name" value="Metalloendopeptidase"/>
    <property type="match status" value="1"/>
</dbReference>
<name>A0A6P4XY45_BRABE</name>
<dbReference type="InterPro" id="IPR013806">
    <property type="entry name" value="Kringle-like"/>
</dbReference>
<evidence type="ECO:0000256" key="1">
    <source>
        <dbReference type="ARBA" id="ARBA00022572"/>
    </source>
</evidence>
<dbReference type="PRINTS" id="PR00018">
    <property type="entry name" value="KRINGLE"/>
</dbReference>
<feature type="chain" id="PRO_5028043920" evidence="5">
    <location>
        <begin position="18"/>
        <end position="564"/>
    </location>
</feature>
<evidence type="ECO:0000313" key="8">
    <source>
        <dbReference type="Proteomes" id="UP000515135"/>
    </source>
</evidence>
<evidence type="ECO:0000256" key="3">
    <source>
        <dbReference type="PROSITE-ProRule" id="PRU00121"/>
    </source>
</evidence>
<evidence type="ECO:0000313" key="9">
    <source>
        <dbReference type="RefSeq" id="XP_019617043.1"/>
    </source>
</evidence>
<dbReference type="SUPFAM" id="SSF57440">
    <property type="entry name" value="Kringle-like"/>
    <property type="match status" value="2"/>
</dbReference>
<dbReference type="Pfam" id="PF00051">
    <property type="entry name" value="Kringle"/>
    <property type="match status" value="2"/>
</dbReference>
<dbReference type="InterPro" id="IPR018056">
    <property type="entry name" value="Kringle_CS"/>
</dbReference>
<keyword evidence="1 3" id="KW-0420">Kringle</keyword>
<keyword evidence="2" id="KW-1015">Disulfide bond</keyword>
<evidence type="ECO:0000256" key="5">
    <source>
        <dbReference type="SAM" id="SignalP"/>
    </source>
</evidence>
<gene>
    <name evidence="9" type="primary">LOC109464482</name>
</gene>
<evidence type="ECO:0000259" key="6">
    <source>
        <dbReference type="PROSITE" id="PS50070"/>
    </source>
</evidence>
<feature type="domain" description="Kringle" evidence="6">
    <location>
        <begin position="482"/>
        <end position="564"/>
    </location>
</feature>
<evidence type="ECO:0000259" key="7">
    <source>
        <dbReference type="PROSITE" id="PS51252"/>
    </source>
</evidence>
<sequence length="564" mass="61203">MRLFICILLVSVAAASGEWSFWNMFGGRKDQLLRQDDDEEIIPDEDCYTGKGEKYKGKVFLTEKDEMCLRWDSSEVLFRSFNVLTHPDGEYGVGEHNYCRNPAPGIVGRPWCYVSSDNDWDYCNILKCLGTDDGDDKCATPVCNNICAYGFKKDERGCDTCDCKDPPGGKATTAKPTTAKPTPKPTTKKPEEKTTAKPKETTKAAPTGALCPAIDLSGLATTPVSSCPSGLKHTVGKVCWVMCTNGAPIEIAVCQDDGTWSKDLSKIICKESAPKVPDEPTTPKVEVTTKKVTTKKATTPAPVKTTVKKTTVKPTTVKPTTVKPTVAKTTRKPEAAEKPKPATMGPKTAPPTPASLTKTCPKLNIPEGSLTNCYGAEQKVQTSCGVLCLKSDKAGPITMTTTCLEDGKWSKPKEGKLACEVNPIIPPGAMSDGSVKMPTDKTTAKPGEAAKPTKAPAAKTEKPTKKPTVKPTTKAPDGTDVTCFTSRGQNYRGKQATTRDGQLCMKWSDPLLKYYYYNTFNFGKQDGLGDHRYCRNPAPESEPWCYYKAVNGQVEYKVCGVPKC</sequence>
<feature type="region of interest" description="Disordered" evidence="4">
    <location>
        <begin position="325"/>
        <end position="354"/>
    </location>
</feature>
<proteinExistence type="predicted"/>
<dbReference type="InterPro" id="IPR038178">
    <property type="entry name" value="Kringle_sf"/>
</dbReference>
<dbReference type="InterPro" id="IPR050759">
    <property type="entry name" value="Serine_protease_kringle"/>
</dbReference>
<feature type="compositionally biased region" description="Basic and acidic residues" evidence="4">
    <location>
        <begin position="331"/>
        <end position="340"/>
    </location>
</feature>
<dbReference type="GeneID" id="109464482"/>
<dbReference type="GO" id="GO:0005102">
    <property type="term" value="F:signaling receptor binding"/>
    <property type="evidence" value="ECO:0007669"/>
    <property type="project" value="TreeGrafter"/>
</dbReference>
<dbReference type="CDD" id="cd00108">
    <property type="entry name" value="KR"/>
    <property type="match status" value="1"/>
</dbReference>
<feature type="compositionally biased region" description="Low complexity" evidence="4">
    <location>
        <begin position="444"/>
        <end position="458"/>
    </location>
</feature>
<dbReference type="AlphaFoldDB" id="A0A6P4XY45"/>
<evidence type="ECO:0000256" key="2">
    <source>
        <dbReference type="ARBA" id="ARBA00023157"/>
    </source>
</evidence>
<comment type="caution">
    <text evidence="3">Lacks conserved residue(s) required for the propagation of feature annotation.</text>
</comment>
<organism evidence="8 9">
    <name type="scientific">Branchiostoma belcheri</name>
    <name type="common">Amphioxus</name>
    <dbReference type="NCBI Taxonomy" id="7741"/>
    <lineage>
        <taxon>Eukaryota</taxon>
        <taxon>Metazoa</taxon>
        <taxon>Chordata</taxon>
        <taxon>Cephalochordata</taxon>
        <taxon>Leptocardii</taxon>
        <taxon>Amphioxiformes</taxon>
        <taxon>Branchiostomatidae</taxon>
        <taxon>Branchiostoma</taxon>
    </lineage>
</organism>
<protein>
    <submittedName>
        <fullName evidence="9">Plasminogen-like</fullName>
    </submittedName>
</protein>
<dbReference type="GO" id="GO:0004867">
    <property type="term" value="F:serine-type endopeptidase inhibitor activity"/>
    <property type="evidence" value="ECO:0007669"/>
    <property type="project" value="InterPro"/>
</dbReference>
<dbReference type="SUPFAM" id="SSF57262">
    <property type="entry name" value="Leech antihemostatic proteins"/>
    <property type="match status" value="1"/>
</dbReference>
<dbReference type="PANTHER" id="PTHR24261">
    <property type="entry name" value="PLASMINOGEN-RELATED"/>
    <property type="match status" value="1"/>
</dbReference>
<keyword evidence="8" id="KW-1185">Reference proteome</keyword>
<feature type="signal peptide" evidence="5">
    <location>
        <begin position="1"/>
        <end position="17"/>
    </location>
</feature>
<dbReference type="Gene3D" id="2.10.22.10">
    <property type="entry name" value="Antistasin, domain 1"/>
    <property type="match status" value="1"/>
</dbReference>
<dbReference type="InterPro" id="IPR004094">
    <property type="entry name" value="Antistasin-like"/>
</dbReference>
<reference evidence="9" key="1">
    <citation type="submission" date="2025-08" db="UniProtKB">
        <authorList>
            <consortium name="RefSeq"/>
        </authorList>
    </citation>
    <scope>IDENTIFICATION</scope>
    <source>
        <tissue evidence="9">Gonad</tissue>
    </source>
</reference>
<dbReference type="PROSITE" id="PS51252">
    <property type="entry name" value="ANTISTASIN"/>
    <property type="match status" value="1"/>
</dbReference>
<dbReference type="RefSeq" id="XP_019617043.1">
    <property type="nucleotide sequence ID" value="XM_019761484.1"/>
</dbReference>
<dbReference type="GO" id="GO:0005615">
    <property type="term" value="C:extracellular space"/>
    <property type="evidence" value="ECO:0007669"/>
    <property type="project" value="TreeGrafter"/>
</dbReference>
<feature type="compositionally biased region" description="Basic and acidic residues" evidence="4">
    <location>
        <begin position="188"/>
        <end position="202"/>
    </location>
</feature>
<dbReference type="PANTHER" id="PTHR24261:SF7">
    <property type="entry name" value="KRINGLE DOMAIN-CONTAINING PROTEIN"/>
    <property type="match status" value="1"/>
</dbReference>
<feature type="compositionally biased region" description="Low complexity" evidence="4">
    <location>
        <begin position="169"/>
        <end position="181"/>
    </location>
</feature>
<dbReference type="KEGG" id="bbel:109464482"/>
<dbReference type="InterPro" id="IPR011061">
    <property type="entry name" value="Hirudin/antistatin"/>
</dbReference>
<dbReference type="PROSITE" id="PS00021">
    <property type="entry name" value="KRINGLE_1"/>
    <property type="match status" value="1"/>
</dbReference>
<feature type="region of interest" description="Disordered" evidence="4">
    <location>
        <begin position="428"/>
        <end position="479"/>
    </location>
</feature>
<dbReference type="Gene3D" id="2.40.20.10">
    <property type="entry name" value="Plasminogen Kringle 4"/>
    <property type="match status" value="2"/>
</dbReference>
<dbReference type="Pfam" id="PF02822">
    <property type="entry name" value="Antistasin"/>
    <property type="match status" value="1"/>
</dbReference>
<feature type="region of interest" description="Disordered" evidence="4">
    <location>
        <begin position="169"/>
        <end position="202"/>
    </location>
</feature>
<dbReference type="SMART" id="SM00130">
    <property type="entry name" value="KR"/>
    <property type="match status" value="2"/>
</dbReference>